<organism evidence="1 2">
    <name type="scientific">candidate division WWE3 bacterium CG10_big_fil_rev_8_21_14_0_10_32_10</name>
    <dbReference type="NCBI Taxonomy" id="1975090"/>
    <lineage>
        <taxon>Bacteria</taxon>
        <taxon>Katanobacteria</taxon>
    </lineage>
</organism>
<dbReference type="AlphaFoldDB" id="A0A2H0RBE6"/>
<gene>
    <name evidence="1" type="ORF">COV24_00500</name>
</gene>
<protein>
    <submittedName>
        <fullName evidence="1">Uncharacterized protein</fullName>
    </submittedName>
</protein>
<comment type="caution">
    <text evidence="1">The sequence shown here is derived from an EMBL/GenBank/DDBJ whole genome shotgun (WGS) entry which is preliminary data.</text>
</comment>
<dbReference type="EMBL" id="PCXU01000007">
    <property type="protein sequence ID" value="PIR43862.1"/>
    <property type="molecule type" value="Genomic_DNA"/>
</dbReference>
<proteinExistence type="predicted"/>
<dbReference type="Proteomes" id="UP000230214">
    <property type="component" value="Unassembled WGS sequence"/>
</dbReference>
<accession>A0A2H0RBE6</accession>
<evidence type="ECO:0000313" key="1">
    <source>
        <dbReference type="EMBL" id="PIR43862.1"/>
    </source>
</evidence>
<reference evidence="1 2" key="1">
    <citation type="submission" date="2017-09" db="EMBL/GenBank/DDBJ databases">
        <title>Depth-based differentiation of microbial function through sediment-hosted aquifers and enrichment of novel symbionts in the deep terrestrial subsurface.</title>
        <authorList>
            <person name="Probst A.J."/>
            <person name="Ladd B."/>
            <person name="Jarett J.K."/>
            <person name="Geller-Mcgrath D.E."/>
            <person name="Sieber C.M."/>
            <person name="Emerson J.B."/>
            <person name="Anantharaman K."/>
            <person name="Thomas B.C."/>
            <person name="Malmstrom R."/>
            <person name="Stieglmeier M."/>
            <person name="Klingl A."/>
            <person name="Woyke T."/>
            <person name="Ryan C.M."/>
            <person name="Banfield J.F."/>
        </authorList>
    </citation>
    <scope>NUCLEOTIDE SEQUENCE [LARGE SCALE GENOMIC DNA]</scope>
    <source>
        <strain evidence="1">CG10_big_fil_rev_8_21_14_0_10_32_10</strain>
    </source>
</reference>
<name>A0A2H0RBE6_UNCKA</name>
<evidence type="ECO:0000313" key="2">
    <source>
        <dbReference type="Proteomes" id="UP000230214"/>
    </source>
</evidence>
<sequence length="75" mass="8387">MSSNYNPTNIVVGRIIFFCIHQSNSRIIHKIGAEVLKIEKGITTCQVLDPPRMITFNLATGHNTKGNAFGWLETQ</sequence>